<feature type="compositionally biased region" description="Polar residues" evidence="8">
    <location>
        <begin position="553"/>
        <end position="563"/>
    </location>
</feature>
<evidence type="ECO:0000256" key="8">
    <source>
        <dbReference type="SAM" id="MobiDB-lite"/>
    </source>
</evidence>
<keyword evidence="12" id="KW-1185">Reference proteome</keyword>
<dbReference type="OrthoDB" id="10252171at2759"/>
<dbReference type="SMART" id="SM00220">
    <property type="entry name" value="S_TKc"/>
    <property type="match status" value="1"/>
</dbReference>
<keyword evidence="3" id="KW-0808">Transferase</keyword>
<dbReference type="PANTHER" id="PTHR24345">
    <property type="entry name" value="SERINE/THREONINE-PROTEIN KINASE PLK"/>
    <property type="match status" value="1"/>
</dbReference>
<keyword evidence="4 7" id="KW-0547">Nucleotide-binding</keyword>
<dbReference type="FunFam" id="1.10.510.10:FF:000571">
    <property type="entry name" value="Maternal embryonic leucine zipper kinase"/>
    <property type="match status" value="1"/>
</dbReference>
<dbReference type="InterPro" id="IPR008984">
    <property type="entry name" value="SMAD_FHA_dom_sf"/>
</dbReference>
<dbReference type="Proteomes" id="UP000623467">
    <property type="component" value="Unassembled WGS sequence"/>
</dbReference>
<evidence type="ECO:0000256" key="2">
    <source>
        <dbReference type="ARBA" id="ARBA00022527"/>
    </source>
</evidence>
<evidence type="ECO:0000313" key="12">
    <source>
        <dbReference type="Proteomes" id="UP000623467"/>
    </source>
</evidence>
<evidence type="ECO:0000259" key="10">
    <source>
        <dbReference type="PROSITE" id="PS50011"/>
    </source>
</evidence>
<comment type="similarity">
    <text evidence="1">Belongs to the protein kinase superfamily. CAMK Ser/Thr protein kinase family. CHEK2 subfamily.</text>
</comment>
<dbReference type="Pfam" id="PF00069">
    <property type="entry name" value="Pkinase"/>
    <property type="match status" value="1"/>
</dbReference>
<dbReference type="PROSITE" id="PS00107">
    <property type="entry name" value="PROTEIN_KINASE_ATP"/>
    <property type="match status" value="1"/>
</dbReference>
<feature type="region of interest" description="Disordered" evidence="8">
    <location>
        <begin position="548"/>
        <end position="677"/>
    </location>
</feature>
<dbReference type="Pfam" id="PF00498">
    <property type="entry name" value="FHA"/>
    <property type="match status" value="1"/>
</dbReference>
<name>A0A8H6ZFA2_9AGAR</name>
<dbReference type="SUPFAM" id="SSF49879">
    <property type="entry name" value="SMAD/FHA domain"/>
    <property type="match status" value="1"/>
</dbReference>
<dbReference type="Gene3D" id="1.10.510.10">
    <property type="entry name" value="Transferase(Phosphotransferase) domain 1"/>
    <property type="match status" value="1"/>
</dbReference>
<dbReference type="InterPro" id="IPR017441">
    <property type="entry name" value="Protein_kinase_ATP_BS"/>
</dbReference>
<dbReference type="EMBL" id="JACAZH010000001">
    <property type="protein sequence ID" value="KAF7376637.1"/>
    <property type="molecule type" value="Genomic_DNA"/>
</dbReference>
<feature type="domain" description="Protein kinase" evidence="10">
    <location>
        <begin position="168"/>
        <end position="436"/>
    </location>
</feature>
<dbReference type="FunFam" id="3.30.200.20:FF:000042">
    <property type="entry name" value="Aurora kinase A"/>
    <property type="match status" value="1"/>
</dbReference>
<dbReference type="PROSITE" id="PS00108">
    <property type="entry name" value="PROTEIN_KINASE_ST"/>
    <property type="match status" value="1"/>
</dbReference>
<keyword evidence="5 11" id="KW-0418">Kinase</keyword>
<dbReference type="InterPro" id="IPR000719">
    <property type="entry name" value="Prot_kinase_dom"/>
</dbReference>
<feature type="domain" description="FHA" evidence="9">
    <location>
        <begin position="67"/>
        <end position="120"/>
    </location>
</feature>
<evidence type="ECO:0000256" key="4">
    <source>
        <dbReference type="ARBA" id="ARBA00022741"/>
    </source>
</evidence>
<evidence type="ECO:0000256" key="1">
    <source>
        <dbReference type="ARBA" id="ARBA00005575"/>
    </source>
</evidence>
<dbReference type="SMART" id="SM00240">
    <property type="entry name" value="FHA"/>
    <property type="match status" value="1"/>
</dbReference>
<feature type="region of interest" description="Disordered" evidence="8">
    <location>
        <begin position="1"/>
        <end position="37"/>
    </location>
</feature>
<sequence>MDGMDDVSMVSVNENSQEHSQKTQPSSQPDEPVQKPENNVDAECWGLLIPCTPGIEPVRFLNTTPEIIVGRDPKSNVVLPWTAISSLHAIITWNGQKGGGSTVTIEDKSSNGTFLKGECIGKGTTRVLIDGCDLSFGPARSSTNPHKPEYRYTYRDLVSEKRELYKKYDLANELGKGSYARVYKALQKGTSKWVAVKVINQTMRFNLTPAREADAIREISVMRKLRHPNICAFLDYFENPNKSIDIVLEFVDGGDLGTYMMVVNNGHGIGEWMSCHFTHQICKAVIYIHSCKITHRDLKPENILLTRDQPPIVKIADFGLAKLVDDNTALRTICGTRSYMAPEIMTRLSVDSPYTNLVDSWSLGAICFTMFTMETPFPKLPTLEVKALVTNQLIDWVHLDAKEDISESGKDFVRKLLVFEPEHRINLETAQDHPWLADHKPTYEFQNPNEPDAAEALTRTASLNSGFDSSSEPHHRPVVPRAETVDPYAEDYPRSIHPAPLPDPGFSRARTADPYADDYLPVAHNLNTPLLHDRIAELAAKVPGVHLEARRNTPAQSRSSGQNPVDPDAPGYAKEDTDEILYARAPDRQPGPAAREGRAQKRTHAEMRSNGSSPLPSLSPSPPPKKTAKSKVPKKSTGPESKSDARRKVKGKQKEEPDVEMTPVVRRSTRPTRPTKR</sequence>
<evidence type="ECO:0000256" key="5">
    <source>
        <dbReference type="ARBA" id="ARBA00022777"/>
    </source>
</evidence>
<dbReference type="GO" id="GO:0005634">
    <property type="term" value="C:nucleus"/>
    <property type="evidence" value="ECO:0007669"/>
    <property type="project" value="TreeGrafter"/>
</dbReference>
<keyword evidence="6 7" id="KW-0067">ATP-binding</keyword>
<proteinExistence type="inferred from homology"/>
<dbReference type="PROSITE" id="PS50006">
    <property type="entry name" value="FHA_DOMAIN"/>
    <property type="match status" value="1"/>
</dbReference>
<dbReference type="InterPro" id="IPR000253">
    <property type="entry name" value="FHA_dom"/>
</dbReference>
<evidence type="ECO:0000259" key="9">
    <source>
        <dbReference type="PROSITE" id="PS50006"/>
    </source>
</evidence>
<dbReference type="PANTHER" id="PTHR24345:SF91">
    <property type="entry name" value="SERINE_THREONINE-PROTEIN KINASE PLK4"/>
    <property type="match status" value="1"/>
</dbReference>
<feature type="region of interest" description="Disordered" evidence="8">
    <location>
        <begin position="490"/>
        <end position="512"/>
    </location>
</feature>
<evidence type="ECO:0000256" key="3">
    <source>
        <dbReference type="ARBA" id="ARBA00022679"/>
    </source>
</evidence>
<feature type="compositionally biased region" description="Basic and acidic residues" evidence="8">
    <location>
        <begin position="641"/>
        <end position="656"/>
    </location>
</feature>
<protein>
    <submittedName>
        <fullName evidence="11">Pkinase-domain-containing protein</fullName>
    </submittedName>
</protein>
<evidence type="ECO:0000313" key="11">
    <source>
        <dbReference type="EMBL" id="KAF7376637.1"/>
    </source>
</evidence>
<dbReference type="Gene3D" id="2.60.200.20">
    <property type="match status" value="1"/>
</dbReference>
<comment type="caution">
    <text evidence="11">The sequence shown here is derived from an EMBL/GenBank/DDBJ whole genome shotgun (WGS) entry which is preliminary data.</text>
</comment>
<dbReference type="AlphaFoldDB" id="A0A8H6ZFA2"/>
<feature type="compositionally biased region" description="Basic residues" evidence="8">
    <location>
        <begin position="667"/>
        <end position="677"/>
    </location>
</feature>
<feature type="compositionally biased region" description="Basic and acidic residues" evidence="8">
    <location>
        <begin position="595"/>
        <end position="607"/>
    </location>
</feature>
<gene>
    <name evidence="11" type="ORF">MSAN_00080500</name>
</gene>
<dbReference type="PROSITE" id="PS50011">
    <property type="entry name" value="PROTEIN_KINASE_DOM"/>
    <property type="match status" value="1"/>
</dbReference>
<feature type="binding site" evidence="7">
    <location>
        <position position="197"/>
    </location>
    <ligand>
        <name>ATP</name>
        <dbReference type="ChEBI" id="CHEBI:30616"/>
    </ligand>
</feature>
<dbReference type="InterPro" id="IPR008271">
    <property type="entry name" value="Ser/Thr_kinase_AS"/>
</dbReference>
<dbReference type="SUPFAM" id="SSF56112">
    <property type="entry name" value="Protein kinase-like (PK-like)"/>
    <property type="match status" value="1"/>
</dbReference>
<organism evidence="11 12">
    <name type="scientific">Mycena sanguinolenta</name>
    <dbReference type="NCBI Taxonomy" id="230812"/>
    <lineage>
        <taxon>Eukaryota</taxon>
        <taxon>Fungi</taxon>
        <taxon>Dikarya</taxon>
        <taxon>Basidiomycota</taxon>
        <taxon>Agaricomycotina</taxon>
        <taxon>Agaricomycetes</taxon>
        <taxon>Agaricomycetidae</taxon>
        <taxon>Agaricales</taxon>
        <taxon>Marasmiineae</taxon>
        <taxon>Mycenaceae</taxon>
        <taxon>Mycena</taxon>
    </lineage>
</organism>
<dbReference type="GO" id="GO:0004674">
    <property type="term" value="F:protein serine/threonine kinase activity"/>
    <property type="evidence" value="ECO:0007669"/>
    <property type="project" value="UniProtKB-KW"/>
</dbReference>
<dbReference type="GO" id="GO:0005524">
    <property type="term" value="F:ATP binding"/>
    <property type="evidence" value="ECO:0007669"/>
    <property type="project" value="UniProtKB-UniRule"/>
</dbReference>
<accession>A0A8H6ZFA2</accession>
<keyword evidence="2" id="KW-0723">Serine/threonine-protein kinase</keyword>
<evidence type="ECO:0000256" key="7">
    <source>
        <dbReference type="PROSITE-ProRule" id="PRU10141"/>
    </source>
</evidence>
<dbReference type="InterPro" id="IPR011009">
    <property type="entry name" value="Kinase-like_dom_sf"/>
</dbReference>
<evidence type="ECO:0000256" key="6">
    <source>
        <dbReference type="ARBA" id="ARBA00022840"/>
    </source>
</evidence>
<reference evidence="11" key="1">
    <citation type="submission" date="2020-05" db="EMBL/GenBank/DDBJ databases">
        <title>Mycena genomes resolve the evolution of fungal bioluminescence.</title>
        <authorList>
            <person name="Tsai I.J."/>
        </authorList>
    </citation>
    <scope>NUCLEOTIDE SEQUENCE</scope>
    <source>
        <strain evidence="11">160909Yilan</strain>
    </source>
</reference>